<keyword evidence="3" id="KW-1185">Reference proteome</keyword>
<dbReference type="AlphaFoldDB" id="A0A6A6HNA4"/>
<evidence type="ECO:0000256" key="1">
    <source>
        <dbReference type="SAM" id="MobiDB-lite"/>
    </source>
</evidence>
<accession>A0A6A6HNA4</accession>
<organism evidence="2 3">
    <name type="scientific">Viridothelium virens</name>
    <name type="common">Speckled blister lichen</name>
    <name type="synonym">Trypethelium virens</name>
    <dbReference type="NCBI Taxonomy" id="1048519"/>
    <lineage>
        <taxon>Eukaryota</taxon>
        <taxon>Fungi</taxon>
        <taxon>Dikarya</taxon>
        <taxon>Ascomycota</taxon>
        <taxon>Pezizomycotina</taxon>
        <taxon>Dothideomycetes</taxon>
        <taxon>Dothideomycetes incertae sedis</taxon>
        <taxon>Trypetheliales</taxon>
        <taxon>Trypetheliaceae</taxon>
        <taxon>Viridothelium</taxon>
    </lineage>
</organism>
<dbReference type="OrthoDB" id="4220319at2759"/>
<dbReference type="Proteomes" id="UP000800092">
    <property type="component" value="Unassembled WGS sequence"/>
</dbReference>
<protein>
    <submittedName>
        <fullName evidence="2">Uncharacterized protein</fullName>
    </submittedName>
</protein>
<feature type="compositionally biased region" description="Gly residues" evidence="1">
    <location>
        <begin position="119"/>
        <end position="131"/>
    </location>
</feature>
<evidence type="ECO:0000313" key="2">
    <source>
        <dbReference type="EMBL" id="KAF2239566.1"/>
    </source>
</evidence>
<dbReference type="PANTHER" id="PTHR42090:SF1">
    <property type="match status" value="1"/>
</dbReference>
<evidence type="ECO:0000313" key="3">
    <source>
        <dbReference type="Proteomes" id="UP000800092"/>
    </source>
</evidence>
<dbReference type="EMBL" id="ML991772">
    <property type="protein sequence ID" value="KAF2239566.1"/>
    <property type="molecule type" value="Genomic_DNA"/>
</dbReference>
<feature type="compositionally biased region" description="Polar residues" evidence="1">
    <location>
        <begin position="101"/>
        <end position="117"/>
    </location>
</feature>
<feature type="compositionally biased region" description="Basic and acidic residues" evidence="1">
    <location>
        <begin position="36"/>
        <end position="46"/>
    </location>
</feature>
<feature type="compositionally biased region" description="Polar residues" evidence="1">
    <location>
        <begin position="48"/>
        <end position="64"/>
    </location>
</feature>
<feature type="compositionally biased region" description="Low complexity" evidence="1">
    <location>
        <begin position="89"/>
        <end position="100"/>
    </location>
</feature>
<proteinExistence type="predicted"/>
<reference evidence="2" key="1">
    <citation type="journal article" date="2020" name="Stud. Mycol.">
        <title>101 Dothideomycetes genomes: a test case for predicting lifestyles and emergence of pathogens.</title>
        <authorList>
            <person name="Haridas S."/>
            <person name="Albert R."/>
            <person name="Binder M."/>
            <person name="Bloem J."/>
            <person name="Labutti K."/>
            <person name="Salamov A."/>
            <person name="Andreopoulos B."/>
            <person name="Baker S."/>
            <person name="Barry K."/>
            <person name="Bills G."/>
            <person name="Bluhm B."/>
            <person name="Cannon C."/>
            <person name="Castanera R."/>
            <person name="Culley D."/>
            <person name="Daum C."/>
            <person name="Ezra D."/>
            <person name="Gonzalez J."/>
            <person name="Henrissat B."/>
            <person name="Kuo A."/>
            <person name="Liang C."/>
            <person name="Lipzen A."/>
            <person name="Lutzoni F."/>
            <person name="Magnuson J."/>
            <person name="Mondo S."/>
            <person name="Nolan M."/>
            <person name="Ohm R."/>
            <person name="Pangilinan J."/>
            <person name="Park H.-J."/>
            <person name="Ramirez L."/>
            <person name="Alfaro M."/>
            <person name="Sun H."/>
            <person name="Tritt A."/>
            <person name="Yoshinaga Y."/>
            <person name="Zwiers L.-H."/>
            <person name="Turgeon B."/>
            <person name="Goodwin S."/>
            <person name="Spatafora J."/>
            <person name="Crous P."/>
            <person name="Grigoriev I."/>
        </authorList>
    </citation>
    <scope>NUCLEOTIDE SEQUENCE</scope>
    <source>
        <strain evidence="2">Tuck. ex Michener</strain>
    </source>
</reference>
<name>A0A6A6HNA4_VIRVR</name>
<gene>
    <name evidence="2" type="ORF">EV356DRAFT_528154</name>
</gene>
<sequence length="155" mass="16303">MFSQTTRRALIYPRLRPSSLLYSRRPLHSSIPSLLPRKDAQGKDDLTPESNEYSKSGSDAQSAQVEKAAFDPSKTSPEEQHDTAGQEAGSVSTTQSSGQSNPLNVSPANQEVSQPRGNTEGGPEGSSGETGQGSQERGRTSGRGSPTKKGGNLSG</sequence>
<dbReference type="PANTHER" id="PTHR42090">
    <property type="match status" value="1"/>
</dbReference>
<feature type="region of interest" description="Disordered" evidence="1">
    <location>
        <begin position="16"/>
        <end position="155"/>
    </location>
</feature>